<dbReference type="OrthoDB" id="9812068at2"/>
<dbReference type="Gene3D" id="3.90.226.10">
    <property type="entry name" value="2-enoyl-CoA Hydratase, Chain A, domain 1"/>
    <property type="match status" value="1"/>
</dbReference>
<gene>
    <name evidence="3" type="ORF">DES52_105152</name>
</gene>
<protein>
    <submittedName>
        <fullName evidence="3">Carboxyl-terminal processing protease</fullName>
    </submittedName>
</protein>
<dbReference type="SUPFAM" id="SSF52096">
    <property type="entry name" value="ClpP/crotonase"/>
    <property type="match status" value="1"/>
</dbReference>
<keyword evidence="3" id="KW-0378">Hydrolase</keyword>
<dbReference type="Pfam" id="PF03572">
    <property type="entry name" value="Peptidase_S41"/>
    <property type="match status" value="1"/>
</dbReference>
<dbReference type="GO" id="GO:0007165">
    <property type="term" value="P:signal transduction"/>
    <property type="evidence" value="ECO:0007669"/>
    <property type="project" value="TreeGrafter"/>
</dbReference>
<comment type="caution">
    <text evidence="3">The sequence shown here is derived from an EMBL/GenBank/DDBJ whole genome shotgun (WGS) entry which is preliminary data.</text>
</comment>
<dbReference type="InterPro" id="IPR036034">
    <property type="entry name" value="PDZ_sf"/>
</dbReference>
<evidence type="ECO:0000313" key="3">
    <source>
        <dbReference type="EMBL" id="PYE54514.1"/>
    </source>
</evidence>
<dbReference type="Proteomes" id="UP000248326">
    <property type="component" value="Unassembled WGS sequence"/>
</dbReference>
<evidence type="ECO:0000313" key="4">
    <source>
        <dbReference type="Proteomes" id="UP000248326"/>
    </source>
</evidence>
<dbReference type="SMART" id="SM00245">
    <property type="entry name" value="TSPc"/>
    <property type="match status" value="1"/>
</dbReference>
<feature type="signal peptide" evidence="1">
    <location>
        <begin position="1"/>
        <end position="23"/>
    </location>
</feature>
<dbReference type="SMART" id="SM00228">
    <property type="entry name" value="PDZ"/>
    <property type="match status" value="1"/>
</dbReference>
<dbReference type="GO" id="GO:0030288">
    <property type="term" value="C:outer membrane-bounded periplasmic space"/>
    <property type="evidence" value="ECO:0007669"/>
    <property type="project" value="TreeGrafter"/>
</dbReference>
<dbReference type="PANTHER" id="PTHR32060">
    <property type="entry name" value="TAIL-SPECIFIC PROTEASE"/>
    <property type="match status" value="1"/>
</dbReference>
<dbReference type="PANTHER" id="PTHR32060:SF30">
    <property type="entry name" value="CARBOXY-TERMINAL PROCESSING PROTEASE CTPA"/>
    <property type="match status" value="1"/>
</dbReference>
<dbReference type="InterPro" id="IPR041489">
    <property type="entry name" value="PDZ_6"/>
</dbReference>
<dbReference type="RefSeq" id="WP_110886287.1">
    <property type="nucleotide sequence ID" value="NZ_QJSX01000005.1"/>
</dbReference>
<feature type="domain" description="PDZ" evidence="2">
    <location>
        <begin position="107"/>
        <end position="166"/>
    </location>
</feature>
<dbReference type="CDD" id="cd06567">
    <property type="entry name" value="Peptidase_S41"/>
    <property type="match status" value="1"/>
</dbReference>
<dbReference type="Gene3D" id="2.30.42.10">
    <property type="match status" value="1"/>
</dbReference>
<dbReference type="EMBL" id="QJSX01000005">
    <property type="protein sequence ID" value="PYE54514.1"/>
    <property type="molecule type" value="Genomic_DNA"/>
</dbReference>
<dbReference type="InterPro" id="IPR005151">
    <property type="entry name" value="Tail-specific_protease"/>
</dbReference>
<evidence type="ECO:0000256" key="1">
    <source>
        <dbReference type="SAM" id="SignalP"/>
    </source>
</evidence>
<sequence length="417" mass="43763">MNRRLFTLAATAAATVSLSFASAASPAQQLLDEVGQALQSRYGGLSTVDLKNLVGVARTDLEQACGDAGEACSVEKAYPVINKAIEKLGDEHTYFMTPDAFADFRARSSGGSRLQYGVKLGNLQGSSEQVVTDVIAGSPADIAGLKRGDRLVTIDGTPYTYDLLRDSRTKGSPIRLEAKRGDQNVTFTIQASVTSTVDLPKLSFVGSVAVLRISTFLTGNDPVTGANVGQTVHNLVREAQRKNASAIVVDLRDNGGGSLAECDYSVSAFVPTFTRVAQTADGSVPTTVARGVIRTAGRARGGIDQAALWTGPLAVLVNKTSASCSEFFAREIQYANRGAIIGEVTAGVGNTATNVIPLSNGAAISVTTLHYAKPDGTPYQQRVTPDVAATDDFELLARGTDVMLQKGLEQLGVSALR</sequence>
<proteinExistence type="predicted"/>
<dbReference type="PROSITE" id="PS50106">
    <property type="entry name" value="PDZ"/>
    <property type="match status" value="1"/>
</dbReference>
<dbReference type="GO" id="GO:0008236">
    <property type="term" value="F:serine-type peptidase activity"/>
    <property type="evidence" value="ECO:0007669"/>
    <property type="project" value="InterPro"/>
</dbReference>
<feature type="chain" id="PRO_5016272630" evidence="1">
    <location>
        <begin position="24"/>
        <end position="417"/>
    </location>
</feature>
<dbReference type="Pfam" id="PF17820">
    <property type="entry name" value="PDZ_6"/>
    <property type="match status" value="1"/>
</dbReference>
<dbReference type="InterPro" id="IPR001478">
    <property type="entry name" value="PDZ"/>
</dbReference>
<dbReference type="InterPro" id="IPR029045">
    <property type="entry name" value="ClpP/crotonase-like_dom_sf"/>
</dbReference>
<dbReference type="SUPFAM" id="SSF50156">
    <property type="entry name" value="PDZ domain-like"/>
    <property type="match status" value="1"/>
</dbReference>
<name>A0A318S6X1_9DEIO</name>
<dbReference type="AlphaFoldDB" id="A0A318S6X1"/>
<dbReference type="GO" id="GO:0004175">
    <property type="term" value="F:endopeptidase activity"/>
    <property type="evidence" value="ECO:0007669"/>
    <property type="project" value="TreeGrafter"/>
</dbReference>
<keyword evidence="4" id="KW-1185">Reference proteome</keyword>
<keyword evidence="1" id="KW-0732">Signal</keyword>
<dbReference type="GO" id="GO:0006508">
    <property type="term" value="P:proteolysis"/>
    <property type="evidence" value="ECO:0007669"/>
    <property type="project" value="UniProtKB-KW"/>
</dbReference>
<reference evidence="3 4" key="1">
    <citation type="submission" date="2018-06" db="EMBL/GenBank/DDBJ databases">
        <title>Genomic Encyclopedia of Type Strains, Phase IV (KMG-IV): sequencing the most valuable type-strain genomes for metagenomic binning, comparative biology and taxonomic classification.</title>
        <authorList>
            <person name="Goeker M."/>
        </authorList>
    </citation>
    <scope>NUCLEOTIDE SEQUENCE [LARGE SCALE GENOMIC DNA]</scope>
    <source>
        <strain evidence="3 4">DSM 18048</strain>
    </source>
</reference>
<dbReference type="Gene3D" id="3.30.750.44">
    <property type="match status" value="1"/>
</dbReference>
<evidence type="ECO:0000259" key="2">
    <source>
        <dbReference type="PROSITE" id="PS50106"/>
    </source>
</evidence>
<keyword evidence="3" id="KW-0645">Protease</keyword>
<organism evidence="3 4">
    <name type="scientific">Deinococcus yavapaiensis KR-236</name>
    <dbReference type="NCBI Taxonomy" id="694435"/>
    <lineage>
        <taxon>Bacteria</taxon>
        <taxon>Thermotogati</taxon>
        <taxon>Deinococcota</taxon>
        <taxon>Deinococci</taxon>
        <taxon>Deinococcales</taxon>
        <taxon>Deinococcaceae</taxon>
        <taxon>Deinococcus</taxon>
    </lineage>
</organism>
<accession>A0A318S6X1</accession>